<name>A0A2Z6MNF6_TRISU</name>
<sequence>MVVYGRGSSLPPFLAQISTILSMMVLLGLFPQNNASWSAGQRIRRSKGVIGVLWWLGDSTH</sequence>
<gene>
    <name evidence="2" type="ORF">TSUD_155040</name>
</gene>
<feature type="transmembrane region" description="Helical" evidence="1">
    <location>
        <begin position="12"/>
        <end position="30"/>
    </location>
</feature>
<evidence type="ECO:0000313" key="3">
    <source>
        <dbReference type="Proteomes" id="UP000242715"/>
    </source>
</evidence>
<accession>A0A2Z6MNF6</accession>
<keyword evidence="3" id="KW-1185">Reference proteome</keyword>
<organism evidence="2 3">
    <name type="scientific">Trifolium subterraneum</name>
    <name type="common">Subterranean clover</name>
    <dbReference type="NCBI Taxonomy" id="3900"/>
    <lineage>
        <taxon>Eukaryota</taxon>
        <taxon>Viridiplantae</taxon>
        <taxon>Streptophyta</taxon>
        <taxon>Embryophyta</taxon>
        <taxon>Tracheophyta</taxon>
        <taxon>Spermatophyta</taxon>
        <taxon>Magnoliopsida</taxon>
        <taxon>eudicotyledons</taxon>
        <taxon>Gunneridae</taxon>
        <taxon>Pentapetalae</taxon>
        <taxon>rosids</taxon>
        <taxon>fabids</taxon>
        <taxon>Fabales</taxon>
        <taxon>Fabaceae</taxon>
        <taxon>Papilionoideae</taxon>
        <taxon>50 kb inversion clade</taxon>
        <taxon>NPAAA clade</taxon>
        <taxon>Hologalegina</taxon>
        <taxon>IRL clade</taxon>
        <taxon>Trifolieae</taxon>
        <taxon>Trifolium</taxon>
    </lineage>
</organism>
<dbReference type="AlphaFoldDB" id="A0A2Z6MNF6"/>
<reference evidence="3" key="1">
    <citation type="journal article" date="2017" name="Front. Plant Sci.">
        <title>Climate Clever Clovers: New Paradigm to Reduce the Environmental Footprint of Ruminants by Breeding Low Methanogenic Forages Utilizing Haplotype Variation.</title>
        <authorList>
            <person name="Kaur P."/>
            <person name="Appels R."/>
            <person name="Bayer P.E."/>
            <person name="Keeble-Gagnere G."/>
            <person name="Wang J."/>
            <person name="Hirakawa H."/>
            <person name="Shirasawa K."/>
            <person name="Vercoe P."/>
            <person name="Stefanova K."/>
            <person name="Durmic Z."/>
            <person name="Nichols P."/>
            <person name="Revell C."/>
            <person name="Isobe S.N."/>
            <person name="Edwards D."/>
            <person name="Erskine W."/>
        </authorList>
    </citation>
    <scope>NUCLEOTIDE SEQUENCE [LARGE SCALE GENOMIC DNA]</scope>
    <source>
        <strain evidence="3">cv. Daliak</strain>
    </source>
</reference>
<evidence type="ECO:0000313" key="2">
    <source>
        <dbReference type="EMBL" id="GAU25030.1"/>
    </source>
</evidence>
<keyword evidence="1" id="KW-0472">Membrane</keyword>
<keyword evidence="1" id="KW-0812">Transmembrane</keyword>
<keyword evidence="1" id="KW-1133">Transmembrane helix</keyword>
<evidence type="ECO:0000256" key="1">
    <source>
        <dbReference type="SAM" id="Phobius"/>
    </source>
</evidence>
<dbReference type="EMBL" id="DF973301">
    <property type="protein sequence ID" value="GAU25030.1"/>
    <property type="molecule type" value="Genomic_DNA"/>
</dbReference>
<proteinExistence type="predicted"/>
<dbReference type="Proteomes" id="UP000242715">
    <property type="component" value="Unassembled WGS sequence"/>
</dbReference>
<protein>
    <submittedName>
        <fullName evidence="2">Uncharacterized protein</fullName>
    </submittedName>
</protein>